<feature type="signal peptide" evidence="1">
    <location>
        <begin position="1"/>
        <end position="33"/>
    </location>
</feature>
<dbReference type="Proteomes" id="UP000661077">
    <property type="component" value="Unassembled WGS sequence"/>
</dbReference>
<dbReference type="EMBL" id="JAEVLS010000002">
    <property type="protein sequence ID" value="MBM0105134.1"/>
    <property type="molecule type" value="Genomic_DNA"/>
</dbReference>
<evidence type="ECO:0000313" key="2">
    <source>
        <dbReference type="EMBL" id="MBM0105134.1"/>
    </source>
</evidence>
<comment type="caution">
    <text evidence="2">The sequence shown here is derived from an EMBL/GenBank/DDBJ whole genome shotgun (WGS) entry which is preliminary data.</text>
</comment>
<reference evidence="2 3" key="1">
    <citation type="journal article" date="2021" name="Int. J. Syst. Evol. Microbiol.">
        <title>Steroidobacter gossypii sp. nov., isolated from soil of cotton cropping field.</title>
        <authorList>
            <person name="Huang R."/>
            <person name="Yang S."/>
            <person name="Zhen C."/>
            <person name="Liu W."/>
        </authorList>
    </citation>
    <scope>NUCLEOTIDE SEQUENCE [LARGE SCALE GENOMIC DNA]</scope>
    <source>
        <strain evidence="2 3">S1-65</strain>
    </source>
</reference>
<dbReference type="InterPro" id="IPR021241">
    <property type="entry name" value="CsiV"/>
</dbReference>
<sequence length="220" mass="23590">MSHSALFGRWARTRMLGAAVLIASLMSVGSAVAQQAAPTQSYDVELLIFRNLTGKETPEDWGVEAAGAAQRLDIPEDELSSSVLEAVPTVAAPTVTFPALPASKMKLQAIEDTMRRSRGYQPIAHIGWTQPGYARNSAKFLSVSSLVPASSGLQGQIALSRGRYLHLTLDLVLDGAASGDGQRYVLRQTRRMRSNERHYIDSPKLGVIAIITPSTASGAD</sequence>
<name>A0ABS1WVZ8_9GAMM</name>
<evidence type="ECO:0000256" key="1">
    <source>
        <dbReference type="SAM" id="SignalP"/>
    </source>
</evidence>
<evidence type="ECO:0000313" key="3">
    <source>
        <dbReference type="Proteomes" id="UP000661077"/>
    </source>
</evidence>
<dbReference type="RefSeq" id="WP_203167196.1">
    <property type="nucleotide sequence ID" value="NZ_JAEVLS010000002.1"/>
</dbReference>
<accession>A0ABS1WVZ8</accession>
<keyword evidence="3" id="KW-1185">Reference proteome</keyword>
<feature type="chain" id="PRO_5046817238" description="Peptidoglycan-binding protein, CsiV" evidence="1">
    <location>
        <begin position="34"/>
        <end position="220"/>
    </location>
</feature>
<gene>
    <name evidence="2" type="ORF">JM946_10250</name>
</gene>
<organism evidence="2 3">
    <name type="scientific">Steroidobacter gossypii</name>
    <dbReference type="NCBI Taxonomy" id="2805490"/>
    <lineage>
        <taxon>Bacteria</taxon>
        <taxon>Pseudomonadati</taxon>
        <taxon>Pseudomonadota</taxon>
        <taxon>Gammaproteobacteria</taxon>
        <taxon>Steroidobacterales</taxon>
        <taxon>Steroidobacteraceae</taxon>
        <taxon>Steroidobacter</taxon>
    </lineage>
</organism>
<evidence type="ECO:0008006" key="4">
    <source>
        <dbReference type="Google" id="ProtNLM"/>
    </source>
</evidence>
<dbReference type="Pfam" id="PF10972">
    <property type="entry name" value="CsiV"/>
    <property type="match status" value="1"/>
</dbReference>
<proteinExistence type="predicted"/>
<keyword evidence="1" id="KW-0732">Signal</keyword>
<protein>
    <recommendedName>
        <fullName evidence="4">Peptidoglycan-binding protein, CsiV</fullName>
    </recommendedName>
</protein>